<dbReference type="InterPro" id="IPR052931">
    <property type="entry name" value="Prophage_regulatory_activator"/>
</dbReference>
<dbReference type="PANTHER" id="PTHR36154">
    <property type="entry name" value="DNA-BINDING TRANSCRIPTIONAL ACTIVATOR ALPA"/>
    <property type="match status" value="1"/>
</dbReference>
<dbReference type="RefSeq" id="WP_075518630.1">
    <property type="nucleotide sequence ID" value="NZ_FPLD01000153.1"/>
</dbReference>
<organism evidence="1 2">
    <name type="scientific">Moritella viscosa</name>
    <dbReference type="NCBI Taxonomy" id="80854"/>
    <lineage>
        <taxon>Bacteria</taxon>
        <taxon>Pseudomonadati</taxon>
        <taxon>Pseudomonadota</taxon>
        <taxon>Gammaproteobacteria</taxon>
        <taxon>Alteromonadales</taxon>
        <taxon>Moritellaceae</taxon>
        <taxon>Moritella</taxon>
    </lineage>
</organism>
<gene>
    <name evidence="1" type="ORF">NVI5450_4805</name>
</gene>
<dbReference type="InterPro" id="IPR010260">
    <property type="entry name" value="AlpA"/>
</dbReference>
<dbReference type="Gene3D" id="1.10.238.160">
    <property type="match status" value="1"/>
</dbReference>
<evidence type="ECO:0000313" key="1">
    <source>
        <dbReference type="EMBL" id="SGZ19792.1"/>
    </source>
</evidence>
<dbReference type="Pfam" id="PF05930">
    <property type="entry name" value="Phage_AlpA"/>
    <property type="match status" value="1"/>
</dbReference>
<name>A0A1L0ARV5_9GAMM</name>
<proteinExistence type="predicted"/>
<dbReference type="EMBL" id="FPLD01000153">
    <property type="protein sequence ID" value="SGZ19792.1"/>
    <property type="molecule type" value="Genomic_DNA"/>
</dbReference>
<dbReference type="InterPro" id="IPR009061">
    <property type="entry name" value="DNA-bd_dom_put_sf"/>
</dbReference>
<dbReference type="OrthoDB" id="8455288at2"/>
<protein>
    <submittedName>
        <fullName evidence="1">Predicted transcriptional regulator</fullName>
    </submittedName>
</protein>
<evidence type="ECO:0000313" key="2">
    <source>
        <dbReference type="Proteomes" id="UP000183794"/>
    </source>
</evidence>
<reference evidence="1 2" key="1">
    <citation type="submission" date="2016-11" db="EMBL/GenBank/DDBJ databases">
        <authorList>
            <person name="Jaros S."/>
            <person name="Januszkiewicz K."/>
            <person name="Wedrychowicz H."/>
        </authorList>
    </citation>
    <scope>NUCLEOTIDE SEQUENCE [LARGE SCALE GENOMIC DNA]</scope>
    <source>
        <strain evidence="1">NVI 5450</strain>
    </source>
</reference>
<dbReference type="PANTHER" id="PTHR36154:SF1">
    <property type="entry name" value="DNA-BINDING TRANSCRIPTIONAL ACTIVATOR ALPA"/>
    <property type="match status" value="1"/>
</dbReference>
<dbReference type="SUPFAM" id="SSF46955">
    <property type="entry name" value="Putative DNA-binding domain"/>
    <property type="match status" value="1"/>
</dbReference>
<dbReference type="AlphaFoldDB" id="A0A1L0ARV5"/>
<dbReference type="Proteomes" id="UP000183794">
    <property type="component" value="Unassembled WGS sequence"/>
</dbReference>
<dbReference type="FunFam" id="1.10.238.160:FF:000002">
    <property type="entry name" value="Predicted transcriptional regulator"/>
    <property type="match status" value="1"/>
</dbReference>
<accession>A0A1L0ARV5</accession>
<sequence length="67" mass="7584">MKFIRLTEVKKMTGLGRSSIYSFMADGSFPQTVSLGGRAVAWVEKEVEEWMFERIAKRDLNVPLSAS</sequence>